<reference evidence="1 2" key="1">
    <citation type="submission" date="2014-06" db="EMBL/GenBank/DDBJ databases">
        <title>Evolutionary Origins and Diversification of the Mycorrhizal Mutualists.</title>
        <authorList>
            <consortium name="DOE Joint Genome Institute"/>
            <consortium name="Mycorrhizal Genomics Consortium"/>
            <person name="Kohler A."/>
            <person name="Kuo A."/>
            <person name="Nagy L.G."/>
            <person name="Floudas D."/>
            <person name="Copeland A."/>
            <person name="Barry K.W."/>
            <person name="Cichocki N."/>
            <person name="Veneault-Fourrey C."/>
            <person name="LaButti K."/>
            <person name="Lindquist E.A."/>
            <person name="Lipzen A."/>
            <person name="Lundell T."/>
            <person name="Morin E."/>
            <person name="Murat C."/>
            <person name="Riley R."/>
            <person name="Ohm R."/>
            <person name="Sun H."/>
            <person name="Tunlid A."/>
            <person name="Henrissat B."/>
            <person name="Grigoriev I.V."/>
            <person name="Hibbett D.S."/>
            <person name="Martin F."/>
        </authorList>
    </citation>
    <scope>NUCLEOTIDE SEQUENCE [LARGE SCALE GENOMIC DNA]</scope>
    <source>
        <strain evidence="1 2">SS14</strain>
    </source>
</reference>
<protein>
    <submittedName>
        <fullName evidence="1">Uncharacterized protein</fullName>
    </submittedName>
</protein>
<evidence type="ECO:0000313" key="2">
    <source>
        <dbReference type="Proteomes" id="UP000054279"/>
    </source>
</evidence>
<accession>A0A0C9UWR4</accession>
<dbReference type="Proteomes" id="UP000054279">
    <property type="component" value="Unassembled WGS sequence"/>
</dbReference>
<name>A0A0C9UWR4_SPHS4</name>
<organism evidence="1 2">
    <name type="scientific">Sphaerobolus stellatus (strain SS14)</name>
    <dbReference type="NCBI Taxonomy" id="990650"/>
    <lineage>
        <taxon>Eukaryota</taxon>
        <taxon>Fungi</taxon>
        <taxon>Dikarya</taxon>
        <taxon>Basidiomycota</taxon>
        <taxon>Agaricomycotina</taxon>
        <taxon>Agaricomycetes</taxon>
        <taxon>Phallomycetidae</taxon>
        <taxon>Geastrales</taxon>
        <taxon>Sphaerobolaceae</taxon>
        <taxon>Sphaerobolus</taxon>
    </lineage>
</organism>
<evidence type="ECO:0000313" key="1">
    <source>
        <dbReference type="EMBL" id="KIJ33722.1"/>
    </source>
</evidence>
<gene>
    <name evidence="1" type="ORF">M422DRAFT_264340</name>
</gene>
<dbReference type="HOGENOM" id="CLU_1778634_0_0_1"/>
<sequence>MPRPTPTAKLQDNSHRTCQFELPIGWSASILVAFLSTSSTITFNFSNRPGVNAEFTGEGDKGLYTTEPLLVDWEDQFTIHVTQSQRPDRGIISRGHNHTFEFHQTLDIHGSPKAFYLYFGNNDSSRTSRVVVHVFKNLPTGPPNIL</sequence>
<keyword evidence="2" id="KW-1185">Reference proteome</keyword>
<dbReference type="EMBL" id="KN837209">
    <property type="protein sequence ID" value="KIJ33722.1"/>
    <property type="molecule type" value="Genomic_DNA"/>
</dbReference>
<proteinExistence type="predicted"/>
<dbReference type="AlphaFoldDB" id="A0A0C9UWR4"/>